<reference evidence="1 2" key="1">
    <citation type="submission" date="2023-07" db="EMBL/GenBank/DDBJ databases">
        <title>Genomic Encyclopedia of Type Strains, Phase IV (KMG-IV): sequencing the most valuable type-strain genomes for metagenomic binning, comparative biology and taxonomic classification.</title>
        <authorList>
            <person name="Goeker M."/>
        </authorList>
    </citation>
    <scope>NUCLEOTIDE SEQUENCE [LARGE SCALE GENOMIC DNA]</scope>
    <source>
        <strain evidence="1 2">DSM 1400</strain>
    </source>
</reference>
<sequence>MMIVPEEFYIRSKVEALKKNVKDTIQFYRIPSFTIEALQQSDAIPKIWFENNCTMKGMSREMIYRTF</sequence>
<dbReference type="Proteomes" id="UP001224418">
    <property type="component" value="Unassembled WGS sequence"/>
</dbReference>
<protein>
    <submittedName>
        <fullName evidence="1">Uncharacterized protein</fullName>
    </submittedName>
</protein>
<accession>A0ABU0JTT3</accession>
<evidence type="ECO:0000313" key="1">
    <source>
        <dbReference type="EMBL" id="MDQ0480508.1"/>
    </source>
</evidence>
<name>A0ABU0JTT3_HATLI</name>
<gene>
    <name evidence="1" type="ORF">QOZ93_002256</name>
</gene>
<evidence type="ECO:0000313" key="2">
    <source>
        <dbReference type="Proteomes" id="UP001224418"/>
    </source>
</evidence>
<proteinExistence type="predicted"/>
<comment type="caution">
    <text evidence="1">The sequence shown here is derived from an EMBL/GenBank/DDBJ whole genome shotgun (WGS) entry which is preliminary data.</text>
</comment>
<organism evidence="1 2">
    <name type="scientific">Hathewaya limosa</name>
    <name type="common">Clostridium limosum</name>
    <dbReference type="NCBI Taxonomy" id="1536"/>
    <lineage>
        <taxon>Bacteria</taxon>
        <taxon>Bacillati</taxon>
        <taxon>Bacillota</taxon>
        <taxon>Clostridia</taxon>
        <taxon>Eubacteriales</taxon>
        <taxon>Clostridiaceae</taxon>
        <taxon>Hathewaya</taxon>
    </lineage>
</organism>
<dbReference type="RefSeq" id="WP_343749839.1">
    <property type="nucleotide sequence ID" value="NZ_BAAACJ010000015.1"/>
</dbReference>
<dbReference type="EMBL" id="JAUSWN010000021">
    <property type="protein sequence ID" value="MDQ0480508.1"/>
    <property type="molecule type" value="Genomic_DNA"/>
</dbReference>
<keyword evidence="2" id="KW-1185">Reference proteome</keyword>